<dbReference type="GO" id="GO:0003735">
    <property type="term" value="F:structural constituent of ribosome"/>
    <property type="evidence" value="ECO:0007669"/>
    <property type="project" value="InterPro"/>
</dbReference>
<evidence type="ECO:0000313" key="6">
    <source>
        <dbReference type="EMBL" id="KAF8466055.1"/>
    </source>
</evidence>
<keyword evidence="7" id="KW-1185">Reference proteome</keyword>
<comment type="similarity">
    <text evidence="1">Belongs to the universal ribosomal protein uS10 family.</text>
</comment>
<reference evidence="6" key="1">
    <citation type="submission" date="2019-10" db="EMBL/GenBank/DDBJ databases">
        <authorList>
            <consortium name="DOE Joint Genome Institute"/>
            <person name="Kuo A."/>
            <person name="Miyauchi S."/>
            <person name="Kiss E."/>
            <person name="Drula E."/>
            <person name="Kohler A."/>
            <person name="Sanchez-Garcia M."/>
            <person name="Andreopoulos B."/>
            <person name="Barry K.W."/>
            <person name="Bonito G."/>
            <person name="Buee M."/>
            <person name="Carver A."/>
            <person name="Chen C."/>
            <person name="Cichocki N."/>
            <person name="Clum A."/>
            <person name="Culley D."/>
            <person name="Crous P.W."/>
            <person name="Fauchery L."/>
            <person name="Girlanda M."/>
            <person name="Hayes R."/>
            <person name="Keri Z."/>
            <person name="LaButti K."/>
            <person name="Lipzen A."/>
            <person name="Lombard V."/>
            <person name="Magnuson J."/>
            <person name="Maillard F."/>
            <person name="Morin E."/>
            <person name="Murat C."/>
            <person name="Nolan M."/>
            <person name="Ohm R."/>
            <person name="Pangilinan J."/>
            <person name="Pereira M."/>
            <person name="Perotto S."/>
            <person name="Peter M."/>
            <person name="Riley R."/>
            <person name="Sitrit Y."/>
            <person name="Stielow B."/>
            <person name="Szollosi G."/>
            <person name="Zifcakova L."/>
            <person name="Stursova M."/>
            <person name="Spatafora J.W."/>
            <person name="Tedersoo L."/>
            <person name="Vaario L.-M."/>
            <person name="Yamada A."/>
            <person name="Yan M."/>
            <person name="Wang P."/>
            <person name="Xu J."/>
            <person name="Bruns T."/>
            <person name="Baldrian P."/>
            <person name="Vilgalys R."/>
            <person name="Henrissat B."/>
            <person name="Grigoriev I.V."/>
            <person name="Hibbett D."/>
            <person name="Nagy L.G."/>
            <person name="Martin F.M."/>
        </authorList>
    </citation>
    <scope>NUCLEOTIDE SEQUENCE</scope>
    <source>
        <strain evidence="6">Prilba</strain>
    </source>
</reference>
<accession>A0A9P5MPV1</accession>
<keyword evidence="3" id="KW-0687">Ribonucleoprotein</keyword>
<evidence type="ECO:0000256" key="3">
    <source>
        <dbReference type="ARBA" id="ARBA00023274"/>
    </source>
</evidence>
<dbReference type="SUPFAM" id="SSF54999">
    <property type="entry name" value="Ribosomal protein S10"/>
    <property type="match status" value="1"/>
</dbReference>
<evidence type="ECO:0000256" key="1">
    <source>
        <dbReference type="ARBA" id="ARBA00007102"/>
    </source>
</evidence>
<proteinExistence type="inferred from homology"/>
<dbReference type="AlphaFoldDB" id="A0A9P5MPV1"/>
<dbReference type="Gene3D" id="3.30.70.600">
    <property type="entry name" value="Ribosomal protein S10 domain"/>
    <property type="match status" value="1"/>
</dbReference>
<dbReference type="OrthoDB" id="366214at2759"/>
<feature type="compositionally biased region" description="Polar residues" evidence="4">
    <location>
        <begin position="61"/>
        <end position="82"/>
    </location>
</feature>
<dbReference type="Pfam" id="PF00338">
    <property type="entry name" value="Ribosomal_S10"/>
    <property type="match status" value="1"/>
</dbReference>
<protein>
    <submittedName>
        <fullName evidence="6">Ribosomal protein S10 domain-containing protein</fullName>
    </submittedName>
</protein>
<evidence type="ECO:0000259" key="5">
    <source>
        <dbReference type="SMART" id="SM01403"/>
    </source>
</evidence>
<sequence>MNAAMRRHSPRCPTLSRRQFSCIYSSVILSGSLPRGPPKTQAPASETDEPLTRPSTKERGSTSTPKASQAMESFTSPTNPQFTTTTTTTTTVKALRGVRIDPEERDWHAKVVHGRGVLEAYRHPRTYGVPVASIQFRAHRPEPIRLAAHFASHAAASLGIPLSGVASLPRRRTLWTVPRGPFVHKKSQENFERRVHARAIKAFDADAEVVDRWVRYLEMHALPGVGMRVVRWHRLPVGVGSSHLQSVVGRMRLGKPTDKQMVKELGDKIVEAESKAANEAASTPA</sequence>
<dbReference type="InterPro" id="IPR001848">
    <property type="entry name" value="Ribosomal_uS10"/>
</dbReference>
<feature type="domain" description="Small ribosomal subunit protein uS10" evidence="5">
    <location>
        <begin position="133"/>
        <end position="230"/>
    </location>
</feature>
<feature type="region of interest" description="Disordered" evidence="4">
    <location>
        <begin position="31"/>
        <end position="89"/>
    </location>
</feature>
<dbReference type="EMBL" id="WHVB01000043">
    <property type="protein sequence ID" value="KAF8466055.1"/>
    <property type="molecule type" value="Genomic_DNA"/>
</dbReference>
<dbReference type="GO" id="GO:0005840">
    <property type="term" value="C:ribosome"/>
    <property type="evidence" value="ECO:0007669"/>
    <property type="project" value="UniProtKB-KW"/>
</dbReference>
<reference evidence="6" key="2">
    <citation type="journal article" date="2020" name="Nat. Commun.">
        <title>Large-scale genome sequencing of mycorrhizal fungi provides insights into the early evolution of symbiotic traits.</title>
        <authorList>
            <person name="Miyauchi S."/>
            <person name="Kiss E."/>
            <person name="Kuo A."/>
            <person name="Drula E."/>
            <person name="Kohler A."/>
            <person name="Sanchez-Garcia M."/>
            <person name="Morin E."/>
            <person name="Andreopoulos B."/>
            <person name="Barry K.W."/>
            <person name="Bonito G."/>
            <person name="Buee M."/>
            <person name="Carver A."/>
            <person name="Chen C."/>
            <person name="Cichocki N."/>
            <person name="Clum A."/>
            <person name="Culley D."/>
            <person name="Crous P.W."/>
            <person name="Fauchery L."/>
            <person name="Girlanda M."/>
            <person name="Hayes R.D."/>
            <person name="Keri Z."/>
            <person name="LaButti K."/>
            <person name="Lipzen A."/>
            <person name="Lombard V."/>
            <person name="Magnuson J."/>
            <person name="Maillard F."/>
            <person name="Murat C."/>
            <person name="Nolan M."/>
            <person name="Ohm R.A."/>
            <person name="Pangilinan J."/>
            <person name="Pereira M.F."/>
            <person name="Perotto S."/>
            <person name="Peter M."/>
            <person name="Pfister S."/>
            <person name="Riley R."/>
            <person name="Sitrit Y."/>
            <person name="Stielow J.B."/>
            <person name="Szollosi G."/>
            <person name="Zifcakova L."/>
            <person name="Stursova M."/>
            <person name="Spatafora J.W."/>
            <person name="Tedersoo L."/>
            <person name="Vaario L.M."/>
            <person name="Yamada A."/>
            <person name="Yan M."/>
            <person name="Wang P."/>
            <person name="Xu J."/>
            <person name="Bruns T."/>
            <person name="Baldrian P."/>
            <person name="Vilgalys R."/>
            <person name="Dunand C."/>
            <person name="Henrissat B."/>
            <person name="Grigoriev I.V."/>
            <person name="Hibbett D."/>
            <person name="Nagy L.G."/>
            <person name="Martin F.M."/>
        </authorList>
    </citation>
    <scope>NUCLEOTIDE SEQUENCE</scope>
    <source>
        <strain evidence="6">Prilba</strain>
    </source>
</reference>
<dbReference type="Proteomes" id="UP000759537">
    <property type="component" value="Unassembled WGS sequence"/>
</dbReference>
<dbReference type="SMART" id="SM01403">
    <property type="entry name" value="Ribosomal_S10"/>
    <property type="match status" value="1"/>
</dbReference>
<name>A0A9P5MPV1_9AGAM</name>
<evidence type="ECO:0000256" key="4">
    <source>
        <dbReference type="SAM" id="MobiDB-lite"/>
    </source>
</evidence>
<dbReference type="GO" id="GO:0006412">
    <property type="term" value="P:translation"/>
    <property type="evidence" value="ECO:0007669"/>
    <property type="project" value="InterPro"/>
</dbReference>
<dbReference type="GO" id="GO:1990904">
    <property type="term" value="C:ribonucleoprotein complex"/>
    <property type="evidence" value="ECO:0007669"/>
    <property type="project" value="UniProtKB-KW"/>
</dbReference>
<evidence type="ECO:0000313" key="7">
    <source>
        <dbReference type="Proteomes" id="UP000759537"/>
    </source>
</evidence>
<evidence type="ECO:0000256" key="2">
    <source>
        <dbReference type="ARBA" id="ARBA00022980"/>
    </source>
</evidence>
<organism evidence="6 7">
    <name type="scientific">Russula ochroleuca</name>
    <dbReference type="NCBI Taxonomy" id="152965"/>
    <lineage>
        <taxon>Eukaryota</taxon>
        <taxon>Fungi</taxon>
        <taxon>Dikarya</taxon>
        <taxon>Basidiomycota</taxon>
        <taxon>Agaricomycotina</taxon>
        <taxon>Agaricomycetes</taxon>
        <taxon>Russulales</taxon>
        <taxon>Russulaceae</taxon>
        <taxon>Russula</taxon>
    </lineage>
</organism>
<keyword evidence="2 6" id="KW-0689">Ribosomal protein</keyword>
<dbReference type="InterPro" id="IPR027486">
    <property type="entry name" value="Ribosomal_uS10_dom"/>
</dbReference>
<dbReference type="PANTHER" id="PTHR11700">
    <property type="entry name" value="30S RIBOSOMAL PROTEIN S10 FAMILY MEMBER"/>
    <property type="match status" value="1"/>
</dbReference>
<gene>
    <name evidence="6" type="ORF">DFH94DRAFT_781544</name>
</gene>
<dbReference type="InterPro" id="IPR036838">
    <property type="entry name" value="Ribosomal_uS10_dom_sf"/>
</dbReference>
<dbReference type="HAMAP" id="MF_00508">
    <property type="entry name" value="Ribosomal_uS10"/>
    <property type="match status" value="1"/>
</dbReference>
<comment type="caution">
    <text evidence="6">The sequence shown here is derived from an EMBL/GenBank/DDBJ whole genome shotgun (WGS) entry which is preliminary data.</text>
</comment>